<evidence type="ECO:0000259" key="9">
    <source>
        <dbReference type="PROSITE" id="PS51471"/>
    </source>
</evidence>
<dbReference type="PANTHER" id="PTHR34496">
    <property type="entry name" value="GLCNAC TRANSFERASE-RELATED"/>
    <property type="match status" value="1"/>
</dbReference>
<evidence type="ECO:0000256" key="1">
    <source>
        <dbReference type="ARBA" id="ARBA00001961"/>
    </source>
</evidence>
<gene>
    <name evidence="10" type="ORF">CYCCA115_LOCUS19929</name>
</gene>
<evidence type="ECO:0000256" key="8">
    <source>
        <dbReference type="SAM" id="MobiDB-lite"/>
    </source>
</evidence>
<sequence>MTSTESSSTSESSNENILKGWSPLTSRLLSGQVNDKSCAWDVLDGNFGDPFVNGLWKEIEGAKLVEKLVPARTKGESSILANMMLAMSSSNDHGTSQPQKTGTVRGDKSLFLSREYRKKAEFATKHPHMHQLITTITNTILHKLGERITLDTSMTSVQLAVYPGDGTSGYTRHCDRGQTSCMAESQSSSSSASSRQGPASPQSPPKAAEAERIITAIYYLTNDDWDPVLDGGCLRVFSNGSLDKTDICPYRDRLILFRSDGVEHEVLPSLRRSRTAITIWFYGHHDILLGASNGTNSKLSNQVETKDIATKGEDASANKRPVPEEVVSNILPPLPLVKKTSETTDSSSTCLPSIFVSIASYRDSEICPTLDSLFSNARHPDRIFVGAVLQNDATYDQENVRMTQKYVNHSNVRCLELAAKHALGPCYARSLAQSLHRGETFVLQIDSHMRFRTNWDDYLIGLWEQTTNKGCHERVVLTAYPVGYELPNKIPNEERGTLLVPWKFDENGMLRQRGRLLKKDSGSTEHPPPRATPCHLYAAGFNFGPASMIQDVPYDPKLDFLFFGEELSMAVRLYTHGYDLYAPPVSVLYHLWSRAHRPTLQSSPSSVAPEKIEEKREESRKKVQQQLLGQASAGIYGLGDKRSAEDFAKALHVDFHNSIVHEGASDGGLSNDRFVNTADAASLFAEDSVERKIATLDTKTQELISFFLSGMDLDQTK</sequence>
<proteinExistence type="predicted"/>
<evidence type="ECO:0000256" key="5">
    <source>
        <dbReference type="ARBA" id="ARBA00023002"/>
    </source>
</evidence>
<evidence type="ECO:0000256" key="3">
    <source>
        <dbReference type="ARBA" id="ARBA00022723"/>
    </source>
</evidence>
<evidence type="ECO:0000256" key="2">
    <source>
        <dbReference type="ARBA" id="ARBA00012264"/>
    </source>
</evidence>
<dbReference type="SUPFAM" id="SSF53448">
    <property type="entry name" value="Nucleotide-diphospho-sugar transferases"/>
    <property type="match status" value="1"/>
</dbReference>
<dbReference type="PANTHER" id="PTHR34496:SF9">
    <property type="entry name" value="[SKP1-PROTEIN]-HYDROXYPROLINE N-ACETYLGLUCOSAMINYLTRANSFERASE"/>
    <property type="match status" value="1"/>
</dbReference>
<dbReference type="EMBL" id="CAKOGP040002125">
    <property type="protein sequence ID" value="CAJ1962941.1"/>
    <property type="molecule type" value="Genomic_DNA"/>
</dbReference>
<dbReference type="GO" id="GO:0008475">
    <property type="term" value="F:procollagen-lysine 5-dioxygenase activity"/>
    <property type="evidence" value="ECO:0007669"/>
    <property type="project" value="UniProtKB-EC"/>
</dbReference>
<dbReference type="InterPro" id="IPR005123">
    <property type="entry name" value="Oxoglu/Fe-dep_dioxygenase_dom"/>
</dbReference>
<accession>A0AAD2PWU1</accession>
<evidence type="ECO:0000256" key="7">
    <source>
        <dbReference type="ARBA" id="ARBA00047930"/>
    </source>
</evidence>
<keyword evidence="11" id="KW-1185">Reference proteome</keyword>
<dbReference type="InterPro" id="IPR021067">
    <property type="entry name" value="Glycosyltransferase"/>
</dbReference>
<comment type="caution">
    <text evidence="10">The sequence shown here is derived from an EMBL/GenBank/DDBJ whole genome shotgun (WGS) entry which is preliminary data.</text>
</comment>
<keyword evidence="5" id="KW-0560">Oxidoreductase</keyword>
<dbReference type="AlphaFoldDB" id="A0AAD2PWU1"/>
<dbReference type="GO" id="GO:0005506">
    <property type="term" value="F:iron ion binding"/>
    <property type="evidence" value="ECO:0007669"/>
    <property type="project" value="InterPro"/>
</dbReference>
<feature type="compositionally biased region" description="Low complexity" evidence="8">
    <location>
        <begin position="183"/>
        <end position="200"/>
    </location>
</feature>
<feature type="domain" description="Fe2OG dioxygenase" evidence="9">
    <location>
        <begin position="153"/>
        <end position="283"/>
    </location>
</feature>
<dbReference type="EC" id="1.14.11.4" evidence="2"/>
<dbReference type="Proteomes" id="UP001295423">
    <property type="component" value="Unassembled WGS sequence"/>
</dbReference>
<dbReference type="Pfam" id="PF11397">
    <property type="entry name" value="GlcNAc"/>
    <property type="match status" value="2"/>
</dbReference>
<dbReference type="SMART" id="SM00702">
    <property type="entry name" value="P4Hc"/>
    <property type="match status" value="1"/>
</dbReference>
<keyword evidence="4" id="KW-0223">Dioxygenase</keyword>
<evidence type="ECO:0000256" key="4">
    <source>
        <dbReference type="ARBA" id="ARBA00022964"/>
    </source>
</evidence>
<protein>
    <recommendedName>
        <fullName evidence="2">procollagen-lysine 5-dioxygenase</fullName>
        <ecNumber evidence="2">1.14.11.4</ecNumber>
    </recommendedName>
</protein>
<feature type="region of interest" description="Disordered" evidence="8">
    <location>
        <begin position="173"/>
        <end position="207"/>
    </location>
</feature>
<dbReference type="PROSITE" id="PS51471">
    <property type="entry name" value="FE2OG_OXY"/>
    <property type="match status" value="1"/>
</dbReference>
<dbReference type="InterPro" id="IPR006620">
    <property type="entry name" value="Pro_4_hyd_alph"/>
</dbReference>
<keyword evidence="6" id="KW-0408">Iron</keyword>
<keyword evidence="3" id="KW-0479">Metal-binding</keyword>
<comment type="catalytic activity">
    <reaction evidence="7">
        <text>L-lysyl-[collagen] + 2-oxoglutarate + O2 = (5R)-5-hydroxy-L-lysyl-[collagen] + succinate + CO2</text>
        <dbReference type="Rhea" id="RHEA:16569"/>
        <dbReference type="Rhea" id="RHEA-COMP:12751"/>
        <dbReference type="Rhea" id="RHEA-COMP:12752"/>
        <dbReference type="ChEBI" id="CHEBI:15379"/>
        <dbReference type="ChEBI" id="CHEBI:16526"/>
        <dbReference type="ChEBI" id="CHEBI:16810"/>
        <dbReference type="ChEBI" id="CHEBI:29969"/>
        <dbReference type="ChEBI" id="CHEBI:30031"/>
        <dbReference type="ChEBI" id="CHEBI:133442"/>
        <dbReference type="EC" id="1.14.11.4"/>
    </reaction>
</comment>
<dbReference type="InterPro" id="IPR044862">
    <property type="entry name" value="Pro_4_hyd_alph_FE2OG_OXY"/>
</dbReference>
<dbReference type="Gene3D" id="2.60.120.620">
    <property type="entry name" value="q2cbj1_9rhob like domain"/>
    <property type="match status" value="1"/>
</dbReference>
<comment type="cofactor">
    <cofactor evidence="1">
        <name>L-ascorbate</name>
        <dbReference type="ChEBI" id="CHEBI:38290"/>
    </cofactor>
</comment>
<dbReference type="GO" id="GO:0031418">
    <property type="term" value="F:L-ascorbic acid binding"/>
    <property type="evidence" value="ECO:0007669"/>
    <property type="project" value="InterPro"/>
</dbReference>
<name>A0AAD2PWU1_9STRA</name>
<evidence type="ECO:0000256" key="6">
    <source>
        <dbReference type="ARBA" id="ARBA00023004"/>
    </source>
</evidence>
<dbReference type="Gene3D" id="3.90.550.10">
    <property type="entry name" value="Spore Coat Polysaccharide Biosynthesis Protein SpsA, Chain A"/>
    <property type="match status" value="1"/>
</dbReference>
<organism evidence="10 11">
    <name type="scientific">Cylindrotheca closterium</name>
    <dbReference type="NCBI Taxonomy" id="2856"/>
    <lineage>
        <taxon>Eukaryota</taxon>
        <taxon>Sar</taxon>
        <taxon>Stramenopiles</taxon>
        <taxon>Ochrophyta</taxon>
        <taxon>Bacillariophyta</taxon>
        <taxon>Bacillariophyceae</taxon>
        <taxon>Bacillariophycidae</taxon>
        <taxon>Bacillariales</taxon>
        <taxon>Bacillariaceae</taxon>
        <taxon>Cylindrotheca</taxon>
    </lineage>
</organism>
<reference evidence="10" key="1">
    <citation type="submission" date="2023-08" db="EMBL/GenBank/DDBJ databases">
        <authorList>
            <person name="Audoor S."/>
            <person name="Bilcke G."/>
        </authorList>
    </citation>
    <scope>NUCLEOTIDE SEQUENCE</scope>
</reference>
<dbReference type="InterPro" id="IPR029044">
    <property type="entry name" value="Nucleotide-diphossugar_trans"/>
</dbReference>
<dbReference type="Pfam" id="PF13640">
    <property type="entry name" value="2OG-FeII_Oxy_3"/>
    <property type="match status" value="1"/>
</dbReference>
<evidence type="ECO:0000313" key="11">
    <source>
        <dbReference type="Proteomes" id="UP001295423"/>
    </source>
</evidence>
<evidence type="ECO:0000313" key="10">
    <source>
        <dbReference type="EMBL" id="CAJ1962941.1"/>
    </source>
</evidence>